<sequence length="73" mass="8206">MYVTPVRLLVRVCARCSFLVGGARGSVLFHLPRRRGCIGWAAEEKIEAEEDEEESSNPLRLCFAIYAAALFLF</sequence>
<evidence type="ECO:0000313" key="1">
    <source>
        <dbReference type="EMBL" id="MBW63347.1"/>
    </source>
</evidence>
<organism evidence="1">
    <name type="scientific">Anopheles marajoara</name>
    <dbReference type="NCBI Taxonomy" id="58244"/>
    <lineage>
        <taxon>Eukaryota</taxon>
        <taxon>Metazoa</taxon>
        <taxon>Ecdysozoa</taxon>
        <taxon>Arthropoda</taxon>
        <taxon>Hexapoda</taxon>
        <taxon>Insecta</taxon>
        <taxon>Pterygota</taxon>
        <taxon>Neoptera</taxon>
        <taxon>Endopterygota</taxon>
        <taxon>Diptera</taxon>
        <taxon>Nematocera</taxon>
        <taxon>Culicoidea</taxon>
        <taxon>Culicidae</taxon>
        <taxon>Anophelinae</taxon>
        <taxon>Anopheles</taxon>
    </lineage>
</organism>
<dbReference type="AlphaFoldDB" id="A0A2M4CDC0"/>
<dbReference type="EMBL" id="GGFJ01014206">
    <property type="protein sequence ID" value="MBW63347.1"/>
    <property type="molecule type" value="Transcribed_RNA"/>
</dbReference>
<name>A0A2M4CDC0_9DIPT</name>
<proteinExistence type="predicted"/>
<reference evidence="1" key="1">
    <citation type="submission" date="2018-01" db="EMBL/GenBank/DDBJ databases">
        <title>An insight into the sialome of Amazonian anophelines.</title>
        <authorList>
            <person name="Ribeiro J.M."/>
            <person name="Scarpassa V."/>
            <person name="Calvo E."/>
        </authorList>
    </citation>
    <scope>NUCLEOTIDE SEQUENCE</scope>
    <source>
        <tissue evidence="1">Salivary glands</tissue>
    </source>
</reference>
<protein>
    <submittedName>
        <fullName evidence="1">Putative secreted protein</fullName>
    </submittedName>
</protein>
<accession>A0A2M4CDC0</accession>